<feature type="domain" description="Crinkler effector protein N-terminal" evidence="4">
    <location>
        <begin position="16"/>
        <end position="91"/>
    </location>
</feature>
<name>A0A3N4LC84_9PEZI</name>
<evidence type="ECO:0000256" key="2">
    <source>
        <dbReference type="ARBA" id="ARBA00004613"/>
    </source>
</evidence>
<evidence type="ECO:0000256" key="1">
    <source>
        <dbReference type="ARBA" id="ARBA00004340"/>
    </source>
</evidence>
<comment type="subcellular location">
    <subcellularLocation>
        <location evidence="1">Host cell</location>
    </subcellularLocation>
    <subcellularLocation>
        <location evidence="2">Secreted</location>
    </subcellularLocation>
</comment>
<reference evidence="5 6" key="1">
    <citation type="journal article" date="2018" name="Nat. Ecol. Evol.">
        <title>Pezizomycetes genomes reveal the molecular basis of ectomycorrhizal truffle lifestyle.</title>
        <authorList>
            <person name="Murat C."/>
            <person name="Payen T."/>
            <person name="Noel B."/>
            <person name="Kuo A."/>
            <person name="Morin E."/>
            <person name="Chen J."/>
            <person name="Kohler A."/>
            <person name="Krizsan K."/>
            <person name="Balestrini R."/>
            <person name="Da Silva C."/>
            <person name="Montanini B."/>
            <person name="Hainaut M."/>
            <person name="Levati E."/>
            <person name="Barry K.W."/>
            <person name="Belfiori B."/>
            <person name="Cichocki N."/>
            <person name="Clum A."/>
            <person name="Dockter R.B."/>
            <person name="Fauchery L."/>
            <person name="Guy J."/>
            <person name="Iotti M."/>
            <person name="Le Tacon F."/>
            <person name="Lindquist E.A."/>
            <person name="Lipzen A."/>
            <person name="Malagnac F."/>
            <person name="Mello A."/>
            <person name="Molinier V."/>
            <person name="Miyauchi S."/>
            <person name="Poulain J."/>
            <person name="Riccioni C."/>
            <person name="Rubini A."/>
            <person name="Sitrit Y."/>
            <person name="Splivallo R."/>
            <person name="Traeger S."/>
            <person name="Wang M."/>
            <person name="Zifcakova L."/>
            <person name="Wipf D."/>
            <person name="Zambonelli A."/>
            <person name="Paolocci F."/>
            <person name="Nowrousian M."/>
            <person name="Ottonello S."/>
            <person name="Baldrian P."/>
            <person name="Spatafora J.W."/>
            <person name="Henrissat B."/>
            <person name="Nagy L.G."/>
            <person name="Aury J.M."/>
            <person name="Wincker P."/>
            <person name="Grigoriev I.V."/>
            <person name="Bonfante P."/>
            <person name="Martin F.M."/>
        </authorList>
    </citation>
    <scope>NUCLEOTIDE SEQUENCE [LARGE SCALE GENOMIC DNA]</scope>
    <source>
        <strain evidence="5 6">ATCC MYA-4762</strain>
    </source>
</reference>
<proteinExistence type="predicted"/>
<dbReference type="Proteomes" id="UP000267821">
    <property type="component" value="Unassembled WGS sequence"/>
</dbReference>
<dbReference type="InterPro" id="IPR045379">
    <property type="entry name" value="Crinkler_N"/>
</dbReference>
<sequence>MTFLVFFHEYYSIFGQTISTLKELIVQKKPNVLKGIDADLLQLWKVAIPVLVQDDETPQSRPADAKKLHTMQKISKAFPEEPLEDHIHVFIEAPKQVVPIITPNLENDEGIKRKLDALEEGQLAIGKTLKALREVKIEVFISTASNTQYRSIMQYLGLKEPNVMQFEVLRTVKDVEKFQWGPDKEDVQIDRCLSWLNNTISLPAKMQMLSVSGKRDFLNRSFGGSNNTDYLLKGTTDIIIAPTHYMNARNLRGGLRMAIELKKVVDESDRWQTILKLIAASAFSHFPVTVVLTDLGPCWHFMWFSRSDGIQERLLGLHDGVTLMEDILHERGIYCDMCMMEEAIQAEGEAVSRGRAGLYDLIPKPDVANMEDLFEEMSEGEIRQYKYEQAMKYVKSSSLWQTWQTPVTLHGY</sequence>
<dbReference type="GO" id="GO:0043657">
    <property type="term" value="C:host cell"/>
    <property type="evidence" value="ECO:0007669"/>
    <property type="project" value="UniProtKB-SubCell"/>
</dbReference>
<evidence type="ECO:0000313" key="5">
    <source>
        <dbReference type="EMBL" id="RPB19079.1"/>
    </source>
</evidence>
<protein>
    <recommendedName>
        <fullName evidence="4">Crinkler effector protein N-terminal domain-containing protein</fullName>
    </recommendedName>
</protein>
<dbReference type="Pfam" id="PF20147">
    <property type="entry name" value="Crinkler"/>
    <property type="match status" value="1"/>
</dbReference>
<dbReference type="AlphaFoldDB" id="A0A3N4LC84"/>
<organism evidence="5 6">
    <name type="scientific">Terfezia boudieri ATCC MYA-4762</name>
    <dbReference type="NCBI Taxonomy" id="1051890"/>
    <lineage>
        <taxon>Eukaryota</taxon>
        <taxon>Fungi</taxon>
        <taxon>Dikarya</taxon>
        <taxon>Ascomycota</taxon>
        <taxon>Pezizomycotina</taxon>
        <taxon>Pezizomycetes</taxon>
        <taxon>Pezizales</taxon>
        <taxon>Pezizaceae</taxon>
        <taxon>Terfezia</taxon>
    </lineage>
</organism>
<evidence type="ECO:0000259" key="4">
    <source>
        <dbReference type="Pfam" id="PF20147"/>
    </source>
</evidence>
<evidence type="ECO:0000313" key="6">
    <source>
        <dbReference type="Proteomes" id="UP000267821"/>
    </source>
</evidence>
<evidence type="ECO:0000256" key="3">
    <source>
        <dbReference type="ARBA" id="ARBA00022525"/>
    </source>
</evidence>
<dbReference type="EMBL" id="ML121598">
    <property type="protein sequence ID" value="RPB19079.1"/>
    <property type="molecule type" value="Genomic_DNA"/>
</dbReference>
<dbReference type="GO" id="GO:0005576">
    <property type="term" value="C:extracellular region"/>
    <property type="evidence" value="ECO:0007669"/>
    <property type="project" value="UniProtKB-SubCell"/>
</dbReference>
<accession>A0A3N4LC84</accession>
<keyword evidence="3" id="KW-0964">Secreted</keyword>
<dbReference type="InParanoid" id="A0A3N4LC84"/>
<keyword evidence="6" id="KW-1185">Reference proteome</keyword>
<dbReference type="OrthoDB" id="2435285at2759"/>
<gene>
    <name evidence="5" type="ORF">L211DRAFT_871461</name>
</gene>